<dbReference type="NCBIfam" id="TIGR01298">
    <property type="entry name" value="RNaseT"/>
    <property type="match status" value="1"/>
</dbReference>
<comment type="cofactor">
    <cofactor evidence="8">
        <name>Mg(2+)</name>
        <dbReference type="ChEBI" id="CHEBI:18420"/>
    </cofactor>
    <text evidence="8">Binds two Mg(2+) per subunit. The active form of the enzyme binds two Mg(2+) ions in its active site. The first Mg(2+) forms only one salt bridge with the protein.</text>
</comment>
<feature type="site" description="Important for substrate binding and specificity" evidence="8">
    <location>
        <position position="123"/>
    </location>
</feature>
<feature type="binding site" evidence="8">
    <location>
        <position position="180"/>
    </location>
    <ligand>
        <name>Mg(2+)</name>
        <dbReference type="ChEBI" id="CHEBI:18420"/>
        <label>2</label>
        <note>catalytic</note>
    </ligand>
</feature>
<dbReference type="HAMAP" id="MF_00157">
    <property type="entry name" value="RNase_T"/>
    <property type="match status" value="1"/>
</dbReference>
<reference evidence="10" key="1">
    <citation type="journal article" date="2014" name="Int. J. Syst. Evol. Microbiol.">
        <title>Complete genome sequence of Corynebacterium casei LMG S-19264T (=DSM 44701T), isolated from a smear-ripened cheese.</title>
        <authorList>
            <consortium name="US DOE Joint Genome Institute (JGI-PGF)"/>
            <person name="Walter F."/>
            <person name="Albersmeier A."/>
            <person name="Kalinowski J."/>
            <person name="Ruckert C."/>
        </authorList>
    </citation>
    <scope>NUCLEOTIDE SEQUENCE</scope>
    <source>
        <strain evidence="10">NBRC 110071</strain>
    </source>
</reference>
<keyword evidence="3 8" id="KW-0540">Nuclease</keyword>
<evidence type="ECO:0000256" key="3">
    <source>
        <dbReference type="ARBA" id="ARBA00022722"/>
    </source>
</evidence>
<dbReference type="AlphaFoldDB" id="A0AA37W507"/>
<keyword evidence="2 8" id="KW-0819">tRNA processing</keyword>
<comment type="subunit">
    <text evidence="1 8">Homodimer.</text>
</comment>
<evidence type="ECO:0000259" key="9">
    <source>
        <dbReference type="SMART" id="SM00479"/>
    </source>
</evidence>
<evidence type="ECO:0000256" key="4">
    <source>
        <dbReference type="ARBA" id="ARBA00022723"/>
    </source>
</evidence>
<sequence>MSDSEKSLFAQRFRSFMPVVIDVETAGFNAKTDALLEICAVCLHMDEEGWLHIDEVIDFPVHPFEGANLEKSALEFTGIDPSDPDRGAVTEEEALSEIFKVVRKKVKNEGCNRAILVGHNATFDHSFVMAAAERCDIKRNPFHPFSTFDTATLAGLAYGQTVLAKACLAADIDFDNKEAHSAKYDTVKTAELFCEIVNKWMRMGGWPPKGVEEAKEDISMEDFEQFSE</sequence>
<proteinExistence type="inferred from homology"/>
<keyword evidence="5 8" id="KW-0378">Hydrolase</keyword>
<feature type="site" description="Important for substrate binding and specificity" evidence="8">
    <location>
        <position position="76"/>
    </location>
</feature>
<keyword evidence="11" id="KW-1185">Reference proteome</keyword>
<evidence type="ECO:0000256" key="5">
    <source>
        <dbReference type="ARBA" id="ARBA00022801"/>
    </source>
</evidence>
<evidence type="ECO:0000256" key="2">
    <source>
        <dbReference type="ARBA" id="ARBA00022694"/>
    </source>
</evidence>
<dbReference type="GO" id="GO:0003676">
    <property type="term" value="F:nucleic acid binding"/>
    <property type="evidence" value="ECO:0007669"/>
    <property type="project" value="InterPro"/>
</dbReference>
<keyword evidence="7 8" id="KW-0460">Magnesium</keyword>
<feature type="site" description="Important for substrate binding and specificity" evidence="8">
    <location>
        <position position="28"/>
    </location>
</feature>
<dbReference type="RefSeq" id="WP_284379930.1">
    <property type="nucleotide sequence ID" value="NZ_BSNM01000008.1"/>
</dbReference>
<dbReference type="GO" id="GO:0000287">
    <property type="term" value="F:magnesium ion binding"/>
    <property type="evidence" value="ECO:0007669"/>
    <property type="project" value="UniProtKB-UniRule"/>
</dbReference>
<dbReference type="Proteomes" id="UP001161389">
    <property type="component" value="Unassembled WGS sequence"/>
</dbReference>
<dbReference type="GO" id="GO:0008408">
    <property type="term" value="F:3'-5' exonuclease activity"/>
    <property type="evidence" value="ECO:0007669"/>
    <property type="project" value="TreeGrafter"/>
</dbReference>
<dbReference type="GO" id="GO:0045004">
    <property type="term" value="P:DNA replication proofreading"/>
    <property type="evidence" value="ECO:0007669"/>
    <property type="project" value="TreeGrafter"/>
</dbReference>
<dbReference type="PANTHER" id="PTHR30231">
    <property type="entry name" value="DNA POLYMERASE III SUBUNIT EPSILON"/>
    <property type="match status" value="1"/>
</dbReference>
<dbReference type="Pfam" id="PF00929">
    <property type="entry name" value="RNase_T"/>
    <property type="match status" value="1"/>
</dbReference>
<dbReference type="Gene3D" id="3.30.420.10">
    <property type="entry name" value="Ribonuclease H-like superfamily/Ribonuclease H"/>
    <property type="match status" value="1"/>
</dbReference>
<comment type="caution">
    <text evidence="10">The sequence shown here is derived from an EMBL/GenBank/DDBJ whole genome shotgun (WGS) entry which is preliminary data.</text>
</comment>
<dbReference type="InterPro" id="IPR013520">
    <property type="entry name" value="Ribonucl_H"/>
</dbReference>
<evidence type="ECO:0000313" key="11">
    <source>
        <dbReference type="Proteomes" id="UP001161389"/>
    </source>
</evidence>
<dbReference type="SUPFAM" id="SSF53098">
    <property type="entry name" value="Ribonuclease H-like"/>
    <property type="match status" value="1"/>
</dbReference>
<dbReference type="InterPro" id="IPR005987">
    <property type="entry name" value="RNase_T"/>
</dbReference>
<dbReference type="EC" id="3.1.13.-" evidence="8"/>
<dbReference type="GO" id="GO:0005829">
    <property type="term" value="C:cytosol"/>
    <property type="evidence" value="ECO:0007669"/>
    <property type="project" value="TreeGrafter"/>
</dbReference>
<evidence type="ECO:0000256" key="8">
    <source>
        <dbReference type="HAMAP-Rule" id="MF_00157"/>
    </source>
</evidence>
<dbReference type="InterPro" id="IPR012337">
    <property type="entry name" value="RNaseH-like_sf"/>
</dbReference>
<evidence type="ECO:0000256" key="6">
    <source>
        <dbReference type="ARBA" id="ARBA00022839"/>
    </source>
</evidence>
<dbReference type="CDD" id="cd06134">
    <property type="entry name" value="RNaseT"/>
    <property type="match status" value="1"/>
</dbReference>
<feature type="site" description="Important for substrate binding and specificity" evidence="8">
    <location>
        <position position="145"/>
    </location>
</feature>
<dbReference type="FunFam" id="3.30.420.10:FF:000009">
    <property type="entry name" value="Ribonuclease T"/>
    <property type="match status" value="1"/>
</dbReference>
<feature type="domain" description="Exonuclease" evidence="9">
    <location>
        <begin position="17"/>
        <end position="202"/>
    </location>
</feature>
<organism evidence="10 11">
    <name type="scientific">Litoribrevibacter albus</name>
    <dbReference type="NCBI Taxonomy" id="1473156"/>
    <lineage>
        <taxon>Bacteria</taxon>
        <taxon>Pseudomonadati</taxon>
        <taxon>Pseudomonadota</taxon>
        <taxon>Gammaproteobacteria</taxon>
        <taxon>Oceanospirillales</taxon>
        <taxon>Oceanospirillaceae</taxon>
        <taxon>Litoribrevibacter</taxon>
    </lineage>
</organism>
<dbReference type="PANTHER" id="PTHR30231:SF2">
    <property type="entry name" value="RIBONUCLEASE T"/>
    <property type="match status" value="1"/>
</dbReference>
<feature type="binding site" evidence="8">
    <location>
        <position position="185"/>
    </location>
    <ligand>
        <name>Mg(2+)</name>
        <dbReference type="ChEBI" id="CHEBI:18420"/>
        <label>2</label>
        <note>catalytic</note>
    </ligand>
</feature>
<dbReference type="GO" id="GO:0008033">
    <property type="term" value="P:tRNA processing"/>
    <property type="evidence" value="ECO:0007669"/>
    <property type="project" value="UniProtKB-KW"/>
</dbReference>
<dbReference type="GO" id="GO:0016896">
    <property type="term" value="F:RNA exonuclease activity, producing 5'-phosphomonoesters"/>
    <property type="evidence" value="ECO:0007669"/>
    <property type="project" value="UniProtKB-UniRule"/>
</dbReference>
<protein>
    <recommendedName>
        <fullName evidence="8">Ribonuclease T</fullName>
        <ecNumber evidence="8">3.1.13.-</ecNumber>
    </recommendedName>
    <alternativeName>
        <fullName evidence="8">Exoribonuclease T</fullName>
        <shortName evidence="8">RNase T</shortName>
    </alternativeName>
</protein>
<comment type="function">
    <text evidence="8">Trims short 3' overhangs of a variety of RNA species, leaving a one or two nucleotide 3' overhang. Responsible for the end-turnover of tRNA: specifically removes the terminal AMP residue from uncharged tRNA (tRNA-C-C-A). Also appears to be involved in tRNA biosynthesis.</text>
</comment>
<feature type="binding site" evidence="8">
    <location>
        <position position="22"/>
    </location>
    <ligand>
        <name>Mg(2+)</name>
        <dbReference type="ChEBI" id="CHEBI:18420"/>
        <label>1</label>
        <note>catalytic</note>
    </ligand>
</feature>
<comment type="similarity">
    <text evidence="8">Belongs to the RNase T family.</text>
</comment>
<keyword evidence="6 8" id="KW-0269">Exonuclease</keyword>
<accession>A0AA37W507</accession>
<feature type="active site" description="Proton donor/acceptor" evidence="8">
    <location>
        <position position="180"/>
    </location>
</feature>
<dbReference type="InterPro" id="IPR036397">
    <property type="entry name" value="RNaseH_sf"/>
</dbReference>
<name>A0AA37W507_9GAMM</name>
<evidence type="ECO:0000256" key="1">
    <source>
        <dbReference type="ARBA" id="ARBA00011738"/>
    </source>
</evidence>
<feature type="binding site" evidence="8">
    <location>
        <position position="24"/>
    </location>
    <ligand>
        <name>Mg(2+)</name>
        <dbReference type="ChEBI" id="CHEBI:18420"/>
        <label>2</label>
        <note>catalytic</note>
    </ligand>
</feature>
<evidence type="ECO:0000256" key="7">
    <source>
        <dbReference type="ARBA" id="ARBA00022842"/>
    </source>
</evidence>
<keyword evidence="4 8" id="KW-0479">Metal-binding</keyword>
<feature type="binding site" evidence="8">
    <location>
        <position position="22"/>
    </location>
    <ligand>
        <name>Mg(2+)</name>
        <dbReference type="ChEBI" id="CHEBI:18420"/>
        <label>2</label>
        <note>catalytic</note>
    </ligand>
</feature>
<gene>
    <name evidence="8 10" type="primary">rnt</name>
    <name evidence="10" type="ORF">GCM10007876_11810</name>
</gene>
<evidence type="ECO:0000313" key="10">
    <source>
        <dbReference type="EMBL" id="GLQ30702.1"/>
    </source>
</evidence>
<dbReference type="SMART" id="SM00479">
    <property type="entry name" value="EXOIII"/>
    <property type="match status" value="1"/>
</dbReference>
<reference evidence="10" key="2">
    <citation type="submission" date="2023-01" db="EMBL/GenBank/DDBJ databases">
        <title>Draft genome sequence of Litoribrevibacter albus strain NBRC 110071.</title>
        <authorList>
            <person name="Sun Q."/>
            <person name="Mori K."/>
        </authorList>
    </citation>
    <scope>NUCLEOTIDE SEQUENCE</scope>
    <source>
        <strain evidence="10">NBRC 110071</strain>
    </source>
</reference>
<dbReference type="EMBL" id="BSNM01000008">
    <property type="protein sequence ID" value="GLQ30702.1"/>
    <property type="molecule type" value="Genomic_DNA"/>
</dbReference>